<evidence type="ECO:0000313" key="5">
    <source>
        <dbReference type="EMBL" id="SHJ68013.1"/>
    </source>
</evidence>
<evidence type="ECO:0000256" key="1">
    <source>
        <dbReference type="ARBA" id="ARBA00010062"/>
    </source>
</evidence>
<name>A0A1M6LA27_9FIRM</name>
<dbReference type="AlphaFoldDB" id="A0A1M6LA27"/>
<evidence type="ECO:0000259" key="4">
    <source>
        <dbReference type="Pfam" id="PF13458"/>
    </source>
</evidence>
<comment type="similarity">
    <text evidence="1">Belongs to the leucine-binding protein family.</text>
</comment>
<reference evidence="5 6" key="1">
    <citation type="submission" date="2016-11" db="EMBL/GenBank/DDBJ databases">
        <authorList>
            <person name="Jaros S."/>
            <person name="Januszkiewicz K."/>
            <person name="Wedrychowicz H."/>
        </authorList>
    </citation>
    <scope>NUCLEOTIDE SEQUENCE [LARGE SCALE GENOMIC DNA]</scope>
    <source>
        <strain evidence="5 6">DSM 15970</strain>
    </source>
</reference>
<dbReference type="PROSITE" id="PS51257">
    <property type="entry name" value="PROKAR_LIPOPROTEIN"/>
    <property type="match status" value="1"/>
</dbReference>
<evidence type="ECO:0000256" key="3">
    <source>
        <dbReference type="SAM" id="SignalP"/>
    </source>
</evidence>
<organism evidence="5 6">
    <name type="scientific">Parasporobacterium paucivorans DSM 15970</name>
    <dbReference type="NCBI Taxonomy" id="1122934"/>
    <lineage>
        <taxon>Bacteria</taxon>
        <taxon>Bacillati</taxon>
        <taxon>Bacillota</taxon>
        <taxon>Clostridia</taxon>
        <taxon>Lachnospirales</taxon>
        <taxon>Lachnospiraceae</taxon>
        <taxon>Parasporobacterium</taxon>
    </lineage>
</organism>
<evidence type="ECO:0000313" key="6">
    <source>
        <dbReference type="Proteomes" id="UP000184342"/>
    </source>
</evidence>
<dbReference type="PANTHER" id="PTHR30483:SF6">
    <property type="entry name" value="PERIPLASMIC BINDING PROTEIN OF ABC TRANSPORTER FOR NATURAL AMINO ACIDS"/>
    <property type="match status" value="1"/>
</dbReference>
<dbReference type="InterPro" id="IPR051010">
    <property type="entry name" value="BCAA_transport"/>
</dbReference>
<dbReference type="Proteomes" id="UP000184342">
    <property type="component" value="Unassembled WGS sequence"/>
</dbReference>
<dbReference type="InterPro" id="IPR028081">
    <property type="entry name" value="Leu-bd"/>
</dbReference>
<dbReference type="Gene3D" id="3.40.50.2300">
    <property type="match status" value="2"/>
</dbReference>
<dbReference type="EMBL" id="FQYT01000033">
    <property type="protein sequence ID" value="SHJ68013.1"/>
    <property type="molecule type" value="Genomic_DNA"/>
</dbReference>
<feature type="domain" description="Leucine-binding protein" evidence="4">
    <location>
        <begin position="41"/>
        <end position="390"/>
    </location>
</feature>
<dbReference type="InterPro" id="IPR028082">
    <property type="entry name" value="Peripla_BP_I"/>
</dbReference>
<proteinExistence type="inferred from homology"/>
<keyword evidence="6" id="KW-1185">Reference proteome</keyword>
<gene>
    <name evidence="5" type="ORF">SAMN02745691_02362</name>
</gene>
<dbReference type="Pfam" id="PF13458">
    <property type="entry name" value="Peripla_BP_6"/>
    <property type="match status" value="1"/>
</dbReference>
<dbReference type="SUPFAM" id="SSF53822">
    <property type="entry name" value="Periplasmic binding protein-like I"/>
    <property type="match status" value="1"/>
</dbReference>
<sequence length="424" mass="45360">MKKVKRIIAIAFALALTFSMTACSGGSGGDTTSADKDYIIVGRVAPLTGALASFGKGSLEMEQAAVEKLNADGGIYIKEYDKKLPIKFVMADSESDTTKASEAATKLINESKIDVMIVSHTVDTVNPVTAACERAGIPCISVDAPADAWLSGGPYTSSFHAFFDTKTEISCFIDAWDLADTNKKVGILAANDNEGIEVSANVAEYAEARGYEVYDPGRFTSGASDYTSIINDLKKADCDIIVGVMITPDFATFWQQCHSQGYVPKVSTIAKACLFRADVAAIGDNGLASGVVSEVWWTPNHPFKSSLTGQTCAEIGQIWTDLFNEPAAPTCGYKYANVEILVDILTRAASLDPDKIVAAAAETDLDTIVGHVKYNKDHVSVMSLVTGQWVYHEDGTWTQEIIANKQIPDCPVSAEMITLPGATQ</sequence>
<feature type="signal peptide" evidence="3">
    <location>
        <begin position="1"/>
        <end position="24"/>
    </location>
</feature>
<dbReference type="STRING" id="1122934.SAMN02745691_02362"/>
<dbReference type="PANTHER" id="PTHR30483">
    <property type="entry name" value="LEUCINE-SPECIFIC-BINDING PROTEIN"/>
    <property type="match status" value="1"/>
</dbReference>
<protein>
    <submittedName>
        <fullName evidence="5">Branched-chain amino acid transport system substrate-binding protein</fullName>
    </submittedName>
</protein>
<evidence type="ECO:0000256" key="2">
    <source>
        <dbReference type="ARBA" id="ARBA00022729"/>
    </source>
</evidence>
<dbReference type="CDD" id="cd06337">
    <property type="entry name" value="PBP1_ABC_ligand_binding-like"/>
    <property type="match status" value="1"/>
</dbReference>
<accession>A0A1M6LA27</accession>
<keyword evidence="2 3" id="KW-0732">Signal</keyword>
<feature type="chain" id="PRO_5039426822" evidence="3">
    <location>
        <begin position="25"/>
        <end position="424"/>
    </location>
</feature>
<dbReference type="RefSeq" id="WP_242941699.1">
    <property type="nucleotide sequence ID" value="NZ_FQYT01000033.1"/>
</dbReference>